<feature type="transmembrane region" description="Helical" evidence="9">
    <location>
        <begin position="206"/>
        <end position="233"/>
    </location>
</feature>
<protein>
    <submittedName>
        <fullName evidence="10">BCCT family transporter</fullName>
    </submittedName>
</protein>
<feature type="transmembrane region" description="Helical" evidence="9">
    <location>
        <begin position="114"/>
        <end position="133"/>
    </location>
</feature>
<evidence type="ECO:0000256" key="6">
    <source>
        <dbReference type="ARBA" id="ARBA00022989"/>
    </source>
</evidence>
<comment type="subcellular location">
    <subcellularLocation>
        <location evidence="1">Cell membrane</location>
        <topology evidence="1">Multi-pass membrane protein</topology>
    </subcellularLocation>
</comment>
<proteinExistence type="inferred from homology"/>
<dbReference type="InterPro" id="IPR000060">
    <property type="entry name" value="BCCT_transptr"/>
</dbReference>
<feature type="region of interest" description="Disordered" evidence="8">
    <location>
        <begin position="1"/>
        <end position="20"/>
    </location>
</feature>
<feature type="transmembrane region" description="Helical" evidence="9">
    <location>
        <begin position="167"/>
        <end position="185"/>
    </location>
</feature>
<feature type="transmembrane region" description="Helical" evidence="9">
    <location>
        <begin position="503"/>
        <end position="521"/>
    </location>
</feature>
<organism evidence="10 11">
    <name type="scientific">Neolewinella litorea</name>
    <dbReference type="NCBI Taxonomy" id="2562452"/>
    <lineage>
        <taxon>Bacteria</taxon>
        <taxon>Pseudomonadati</taxon>
        <taxon>Bacteroidota</taxon>
        <taxon>Saprospiria</taxon>
        <taxon>Saprospirales</taxon>
        <taxon>Lewinellaceae</taxon>
        <taxon>Neolewinella</taxon>
    </lineage>
</organism>
<dbReference type="Proteomes" id="UP000308528">
    <property type="component" value="Unassembled WGS sequence"/>
</dbReference>
<evidence type="ECO:0000256" key="5">
    <source>
        <dbReference type="ARBA" id="ARBA00022692"/>
    </source>
</evidence>
<keyword evidence="11" id="KW-1185">Reference proteome</keyword>
<keyword evidence="3" id="KW-0813">Transport</keyword>
<feature type="transmembrane region" description="Helical" evidence="9">
    <location>
        <begin position="414"/>
        <end position="441"/>
    </location>
</feature>
<feature type="transmembrane region" description="Helical" evidence="9">
    <location>
        <begin position="253"/>
        <end position="272"/>
    </location>
</feature>
<feature type="transmembrane region" description="Helical" evidence="9">
    <location>
        <begin position="75"/>
        <end position="93"/>
    </location>
</feature>
<feature type="transmembrane region" description="Helical" evidence="9">
    <location>
        <begin position="35"/>
        <end position="55"/>
    </location>
</feature>
<evidence type="ECO:0000256" key="2">
    <source>
        <dbReference type="ARBA" id="ARBA00005658"/>
    </source>
</evidence>
<dbReference type="PANTHER" id="PTHR30047">
    <property type="entry name" value="HIGH-AFFINITY CHOLINE TRANSPORT PROTEIN-RELATED"/>
    <property type="match status" value="1"/>
</dbReference>
<sequence>MSTTAAPASRSASGRGPAPSSAPLLKNFQRIRYTVLLPPLVPLVICAVVALRNPVGLIAYAQGASDWILVHFDWLFSWSCTAYLLLLAVVYVSPLGRTVIGGAGAERLLTPWRWFAITACTTIATGILFWGIAEPIYHLSAPPPAGEAEPAEFALSTLFLHWTLTPYAIYTVGGLLFALGFYSHGQPFSLSTLLRPVFGPRVHVRAGAIVDALCLFALVAGMAAALGAGSLALSGGLSGYLGGAATGATPFRLAVIIGCIVAAFSVSAATGLQRGIRLLSNYNIIGFILLAAFVLLAGPLWETVQLAGRGLLDFADNFLARNLGIDPGIPAAWSHAWTSFYWANWYAWAPITALFLGRLARGYSVRRFIEVNLLFTSLFGAGWMVAFGGTALVLDGQSGGALTGALNAGGPEAVAYALLAQLPGLWFTALVFLVLIFLSYVTAADSNVSAMSALCMRDVGPHSAEAPVGMKLLWGITIGVTSWVLVSFAGLDGIRLISTLGGFPAMLLFLLGAVGLARLVWKSYRGGNNRAHQP</sequence>
<dbReference type="GO" id="GO:0022857">
    <property type="term" value="F:transmembrane transporter activity"/>
    <property type="evidence" value="ECO:0007669"/>
    <property type="project" value="InterPro"/>
</dbReference>
<reference evidence="10 11" key="1">
    <citation type="submission" date="2019-04" db="EMBL/GenBank/DDBJ databases">
        <title>Lewinella litorea sp. nov., isolated from a marine sand.</title>
        <authorList>
            <person name="Yoon J.-H."/>
        </authorList>
    </citation>
    <scope>NUCLEOTIDE SEQUENCE [LARGE SCALE GENOMIC DNA]</scope>
    <source>
        <strain evidence="10 11">HSMS-39</strain>
    </source>
</reference>
<evidence type="ECO:0000313" key="11">
    <source>
        <dbReference type="Proteomes" id="UP000308528"/>
    </source>
</evidence>
<feature type="transmembrane region" description="Helical" evidence="9">
    <location>
        <begin position="284"/>
        <end position="301"/>
    </location>
</feature>
<keyword evidence="7 9" id="KW-0472">Membrane</keyword>
<comment type="similarity">
    <text evidence="2">Belongs to the BCCT transporter (TC 2.A.15) family.</text>
</comment>
<accession>A0A4V3XL71</accession>
<dbReference type="GO" id="GO:0005886">
    <property type="term" value="C:plasma membrane"/>
    <property type="evidence" value="ECO:0007669"/>
    <property type="project" value="UniProtKB-SubCell"/>
</dbReference>
<evidence type="ECO:0000256" key="1">
    <source>
        <dbReference type="ARBA" id="ARBA00004651"/>
    </source>
</evidence>
<dbReference type="AlphaFoldDB" id="A0A4V3XL71"/>
<evidence type="ECO:0000256" key="3">
    <source>
        <dbReference type="ARBA" id="ARBA00022448"/>
    </source>
</evidence>
<evidence type="ECO:0000256" key="7">
    <source>
        <dbReference type="ARBA" id="ARBA00023136"/>
    </source>
</evidence>
<dbReference type="PANTHER" id="PTHR30047:SF7">
    <property type="entry name" value="HIGH-AFFINITY CHOLINE TRANSPORT PROTEIN"/>
    <property type="match status" value="1"/>
</dbReference>
<comment type="caution">
    <text evidence="10">The sequence shown here is derived from an EMBL/GenBank/DDBJ whole genome shotgun (WGS) entry which is preliminary data.</text>
</comment>
<evidence type="ECO:0000256" key="8">
    <source>
        <dbReference type="SAM" id="MobiDB-lite"/>
    </source>
</evidence>
<evidence type="ECO:0000256" key="4">
    <source>
        <dbReference type="ARBA" id="ARBA00022475"/>
    </source>
</evidence>
<dbReference type="OrthoDB" id="9775735at2"/>
<name>A0A4V3XL71_9BACT</name>
<keyword evidence="6 9" id="KW-1133">Transmembrane helix</keyword>
<feature type="transmembrane region" description="Helical" evidence="9">
    <location>
        <begin position="340"/>
        <end position="359"/>
    </location>
</feature>
<gene>
    <name evidence="10" type="ORF">E4021_08840</name>
</gene>
<keyword evidence="5 9" id="KW-0812">Transmembrane</keyword>
<evidence type="ECO:0000313" key="10">
    <source>
        <dbReference type="EMBL" id="THH39713.1"/>
    </source>
</evidence>
<dbReference type="Pfam" id="PF02028">
    <property type="entry name" value="BCCT"/>
    <property type="match status" value="1"/>
</dbReference>
<evidence type="ECO:0000256" key="9">
    <source>
        <dbReference type="SAM" id="Phobius"/>
    </source>
</evidence>
<feature type="transmembrane region" description="Helical" evidence="9">
    <location>
        <begin position="371"/>
        <end position="394"/>
    </location>
</feature>
<feature type="transmembrane region" description="Helical" evidence="9">
    <location>
        <begin position="472"/>
        <end position="491"/>
    </location>
</feature>
<keyword evidence="4" id="KW-1003">Cell membrane</keyword>
<dbReference type="EMBL" id="SRSF01000003">
    <property type="protein sequence ID" value="THH39713.1"/>
    <property type="molecule type" value="Genomic_DNA"/>
</dbReference>